<evidence type="ECO:0000313" key="3">
    <source>
        <dbReference type="Proteomes" id="UP000765509"/>
    </source>
</evidence>
<name>A0A9Q3DUI1_9BASI</name>
<dbReference type="EMBL" id="AVOT02021438">
    <property type="protein sequence ID" value="MBW0510255.1"/>
    <property type="molecule type" value="Genomic_DNA"/>
</dbReference>
<feature type="compositionally biased region" description="Basic and acidic residues" evidence="1">
    <location>
        <begin position="50"/>
        <end position="60"/>
    </location>
</feature>
<sequence>MLAYKHTRNPCLLSGPSDHTARGVPYQDALTRTALWSTMMKAFPSGNGRQDPKQDNRKDSGQLAQSHQVLICPSPLLGHHLLVTSLLNRREVIIQPMKDGNGKRIFELEPIVTMSCHPWDSNSKPNQPNPPQQHSPIPSLPGEQTPPQPTSGLSGTQWLEDLFHGKQPKLHLISTFDSSELTVPPIVEPSQMDEPPIPGRSPSSKPHEDVLTSRPGPPHYIFIIDDRLVRSPLPDSTTFPLCSPKNLTASSPHSHNDAVGTPFVVG</sequence>
<protein>
    <submittedName>
        <fullName evidence="2">Uncharacterized protein</fullName>
    </submittedName>
</protein>
<feature type="region of interest" description="Disordered" evidence="1">
    <location>
        <begin position="247"/>
        <end position="266"/>
    </location>
</feature>
<feature type="region of interest" description="Disordered" evidence="1">
    <location>
        <begin position="186"/>
        <end position="214"/>
    </location>
</feature>
<organism evidence="2 3">
    <name type="scientific">Austropuccinia psidii MF-1</name>
    <dbReference type="NCBI Taxonomy" id="1389203"/>
    <lineage>
        <taxon>Eukaryota</taxon>
        <taxon>Fungi</taxon>
        <taxon>Dikarya</taxon>
        <taxon>Basidiomycota</taxon>
        <taxon>Pucciniomycotina</taxon>
        <taxon>Pucciniomycetes</taxon>
        <taxon>Pucciniales</taxon>
        <taxon>Sphaerophragmiaceae</taxon>
        <taxon>Austropuccinia</taxon>
    </lineage>
</organism>
<evidence type="ECO:0000256" key="1">
    <source>
        <dbReference type="SAM" id="MobiDB-lite"/>
    </source>
</evidence>
<gene>
    <name evidence="2" type="ORF">O181_049970</name>
</gene>
<accession>A0A9Q3DUI1</accession>
<evidence type="ECO:0000313" key="2">
    <source>
        <dbReference type="EMBL" id="MBW0510255.1"/>
    </source>
</evidence>
<keyword evidence="3" id="KW-1185">Reference proteome</keyword>
<dbReference type="AlphaFoldDB" id="A0A9Q3DUI1"/>
<feature type="region of interest" description="Disordered" evidence="1">
    <location>
        <begin position="42"/>
        <end position="62"/>
    </location>
</feature>
<comment type="caution">
    <text evidence="2">The sequence shown here is derived from an EMBL/GenBank/DDBJ whole genome shotgun (WGS) entry which is preliminary data.</text>
</comment>
<dbReference type="Proteomes" id="UP000765509">
    <property type="component" value="Unassembled WGS sequence"/>
</dbReference>
<proteinExistence type="predicted"/>
<reference evidence="2" key="1">
    <citation type="submission" date="2021-03" db="EMBL/GenBank/DDBJ databases">
        <title>Draft genome sequence of rust myrtle Austropuccinia psidii MF-1, a brazilian biotype.</title>
        <authorList>
            <person name="Quecine M.C."/>
            <person name="Pachon D.M.R."/>
            <person name="Bonatelli M.L."/>
            <person name="Correr F.H."/>
            <person name="Franceschini L.M."/>
            <person name="Leite T.F."/>
            <person name="Margarido G.R.A."/>
            <person name="Almeida C.A."/>
            <person name="Ferrarezi J.A."/>
            <person name="Labate C.A."/>
        </authorList>
    </citation>
    <scope>NUCLEOTIDE SEQUENCE</scope>
    <source>
        <strain evidence="2">MF-1</strain>
    </source>
</reference>
<feature type="region of interest" description="Disordered" evidence="1">
    <location>
        <begin position="117"/>
        <end position="156"/>
    </location>
</feature>